<proteinExistence type="inferred from homology"/>
<dbReference type="Pfam" id="PF00353">
    <property type="entry name" value="HemolysinCabind"/>
    <property type="match status" value="5"/>
</dbReference>
<dbReference type="STRING" id="525640.SAMN04487971_101259"/>
<evidence type="ECO:0000259" key="10">
    <source>
        <dbReference type="SMART" id="SM00235"/>
    </source>
</evidence>
<dbReference type="InterPro" id="IPR050557">
    <property type="entry name" value="RTX_toxin/Mannuronan_C5-epim"/>
</dbReference>
<dbReference type="EMBL" id="FNGE01000001">
    <property type="protein sequence ID" value="SDK52299.1"/>
    <property type="molecule type" value="Genomic_DNA"/>
</dbReference>
<evidence type="ECO:0000313" key="11">
    <source>
        <dbReference type="EMBL" id="SDK52299.1"/>
    </source>
</evidence>
<dbReference type="Proteomes" id="UP000199555">
    <property type="component" value="Unassembled WGS sequence"/>
</dbReference>
<keyword evidence="8" id="KW-0843">Virulence</keyword>
<keyword evidence="5" id="KW-0964">Secreted</keyword>
<evidence type="ECO:0000256" key="7">
    <source>
        <dbReference type="ARBA" id="ARBA00022737"/>
    </source>
</evidence>
<dbReference type="GO" id="GO:0005509">
    <property type="term" value="F:calcium ion binding"/>
    <property type="evidence" value="ECO:0007669"/>
    <property type="project" value="InterPro"/>
</dbReference>
<comment type="similarity">
    <text evidence="4">Belongs to the peptidase M10B family.</text>
</comment>
<evidence type="ECO:0000256" key="5">
    <source>
        <dbReference type="ARBA" id="ARBA00022525"/>
    </source>
</evidence>
<sequence length="532" mass="55078">MQVLTAQQFAQRLMTSNYGEGAIRTMRPGSDGTITVNITALTAQEQGLARNALAEIARMTGLNFRETTGSAKITYSHEGSGANTRTTYSGTTINNATVRIAADRVEPGDSYGSFAFRTYVHETLHALGLGHPQDYDRVEEFSQSAIANDSWQMSIMSYFDQNENTWVTATKAYHLTPMLADYLALRQMYGASNMHMGNTTYGVNSNAGGSLDAAARLGAQATFLIADHGGRDAVNFSGTSAAQRIDLMPGAFSNVMGAVGNMQIAPDTMIEDATGGGGADTIVGNGAANRLTGNAGADQLYGRGGADVLNGGDGNDRLWGEDGDDQLIGGAGNDSLYGGAGNDRLTDSGGANLLDGAAGNDALIGGGGADRLLGAAGSDTISGNGGNDQIDGGDGGDRLFGQDGADRIQGGAGHDILIGGAGDDTLLGGAGNDDLAAEGGRDVLDGGAGSDLLRGGAGVDRFVFNDGLDTIRNFDEAQDVIDLRSFAGLDTWADVRGQLVQAGNHVEFRQGGDVLRIEWTRLAELGSDDFLW</sequence>
<dbReference type="RefSeq" id="WP_245688627.1">
    <property type="nucleotide sequence ID" value="NZ_FNGE01000001.1"/>
</dbReference>
<dbReference type="GO" id="GO:0090729">
    <property type="term" value="F:toxin activity"/>
    <property type="evidence" value="ECO:0007669"/>
    <property type="project" value="UniProtKB-KW"/>
</dbReference>
<dbReference type="SMART" id="SM00235">
    <property type="entry name" value="ZnMc"/>
    <property type="match status" value="1"/>
</dbReference>
<evidence type="ECO:0000256" key="3">
    <source>
        <dbReference type="ARBA" id="ARBA00004613"/>
    </source>
</evidence>
<dbReference type="Gene3D" id="3.40.390.10">
    <property type="entry name" value="Collagenase (Catalytic Domain)"/>
    <property type="match status" value="1"/>
</dbReference>
<dbReference type="InterPro" id="IPR001343">
    <property type="entry name" value="Hemolysn_Ca-bd"/>
</dbReference>
<keyword evidence="12" id="KW-1185">Reference proteome</keyword>
<dbReference type="InterPro" id="IPR003995">
    <property type="entry name" value="RTX_toxin_determinant-A"/>
</dbReference>
<accession>A0A1G9CL37</accession>
<protein>
    <submittedName>
        <fullName evidence="11">Serralysin</fullName>
    </submittedName>
</protein>
<gene>
    <name evidence="11" type="ORF">SAMN04487971_101259</name>
</gene>
<dbReference type="PRINTS" id="PR00313">
    <property type="entry name" value="CABNDNGRPT"/>
</dbReference>
<feature type="domain" description="Peptidase metallopeptidase" evidence="10">
    <location>
        <begin position="24"/>
        <end position="161"/>
    </location>
</feature>
<dbReference type="InterPro" id="IPR018511">
    <property type="entry name" value="Hemolysin-typ_Ca-bd_CS"/>
</dbReference>
<dbReference type="PANTHER" id="PTHR38340:SF1">
    <property type="entry name" value="S-LAYER PROTEIN"/>
    <property type="match status" value="1"/>
</dbReference>
<name>A0A1G9CL37_9RHOB</name>
<dbReference type="SUPFAM" id="SSF55486">
    <property type="entry name" value="Metalloproteases ('zincins'), catalytic domain"/>
    <property type="match status" value="1"/>
</dbReference>
<dbReference type="InterPro" id="IPR034033">
    <property type="entry name" value="Serralysin-like"/>
</dbReference>
<evidence type="ECO:0000256" key="6">
    <source>
        <dbReference type="ARBA" id="ARBA00022656"/>
    </source>
</evidence>
<dbReference type="SUPFAM" id="SSF51120">
    <property type="entry name" value="beta-Roll"/>
    <property type="match status" value="2"/>
</dbReference>
<dbReference type="InterPro" id="IPR011049">
    <property type="entry name" value="Serralysin-like_metalloprot_C"/>
</dbReference>
<dbReference type="GO" id="GO:0005615">
    <property type="term" value="C:extracellular space"/>
    <property type="evidence" value="ECO:0007669"/>
    <property type="project" value="InterPro"/>
</dbReference>
<dbReference type="GO" id="GO:0016020">
    <property type="term" value="C:membrane"/>
    <property type="evidence" value="ECO:0007669"/>
    <property type="project" value="UniProtKB-SubCell"/>
</dbReference>
<organism evidence="11 12">
    <name type="scientific">Paracoccus chinensis</name>
    <dbReference type="NCBI Taxonomy" id="525640"/>
    <lineage>
        <taxon>Bacteria</taxon>
        <taxon>Pseudomonadati</taxon>
        <taxon>Pseudomonadota</taxon>
        <taxon>Alphaproteobacteria</taxon>
        <taxon>Rhodobacterales</taxon>
        <taxon>Paracoccaceae</taxon>
        <taxon>Paracoccus</taxon>
    </lineage>
</organism>
<dbReference type="PRINTS" id="PR01488">
    <property type="entry name" value="RTXTOXINA"/>
</dbReference>
<dbReference type="GO" id="GO:0006508">
    <property type="term" value="P:proteolysis"/>
    <property type="evidence" value="ECO:0007669"/>
    <property type="project" value="InterPro"/>
</dbReference>
<evidence type="ECO:0000256" key="4">
    <source>
        <dbReference type="ARBA" id="ARBA00009490"/>
    </source>
</evidence>
<comment type="subcellular location">
    <subcellularLocation>
        <location evidence="2">Membrane</location>
    </subcellularLocation>
    <subcellularLocation>
        <location evidence="3">Secreted</location>
    </subcellularLocation>
</comment>
<keyword evidence="7" id="KW-0677">Repeat</keyword>
<dbReference type="Gene3D" id="2.150.10.10">
    <property type="entry name" value="Serralysin-like metalloprotease, C-terminal"/>
    <property type="match status" value="4"/>
</dbReference>
<dbReference type="AlphaFoldDB" id="A0A1G9CL37"/>
<evidence type="ECO:0000313" key="12">
    <source>
        <dbReference type="Proteomes" id="UP000199555"/>
    </source>
</evidence>
<keyword evidence="6" id="KW-0800">Toxin</keyword>
<dbReference type="PANTHER" id="PTHR38340">
    <property type="entry name" value="S-LAYER PROTEIN"/>
    <property type="match status" value="1"/>
</dbReference>
<reference evidence="12" key="1">
    <citation type="submission" date="2016-10" db="EMBL/GenBank/DDBJ databases">
        <authorList>
            <person name="Varghese N."/>
            <person name="Submissions S."/>
        </authorList>
    </citation>
    <scope>NUCLEOTIDE SEQUENCE [LARGE SCALE GENOMIC DNA]</scope>
    <source>
        <strain evidence="12">CGMCC 1.7655</strain>
    </source>
</reference>
<dbReference type="Pfam" id="PF08548">
    <property type="entry name" value="Peptidase_M10_C"/>
    <property type="match status" value="1"/>
</dbReference>
<dbReference type="InterPro" id="IPR013858">
    <property type="entry name" value="Peptidase_M10B_C"/>
</dbReference>
<evidence type="ECO:0000256" key="9">
    <source>
        <dbReference type="ARBA" id="ARBA00023136"/>
    </source>
</evidence>
<evidence type="ECO:0000256" key="8">
    <source>
        <dbReference type="ARBA" id="ARBA00023026"/>
    </source>
</evidence>
<comment type="cofactor">
    <cofactor evidence="1">
        <name>Ca(2+)</name>
        <dbReference type="ChEBI" id="CHEBI:29108"/>
    </cofactor>
</comment>
<evidence type="ECO:0000256" key="1">
    <source>
        <dbReference type="ARBA" id="ARBA00001913"/>
    </source>
</evidence>
<evidence type="ECO:0000256" key="2">
    <source>
        <dbReference type="ARBA" id="ARBA00004370"/>
    </source>
</evidence>
<dbReference type="CDD" id="cd04277">
    <property type="entry name" value="ZnMc_serralysin_like"/>
    <property type="match status" value="1"/>
</dbReference>
<keyword evidence="9" id="KW-0472">Membrane</keyword>
<dbReference type="GO" id="GO:0008270">
    <property type="term" value="F:zinc ion binding"/>
    <property type="evidence" value="ECO:0007669"/>
    <property type="project" value="InterPro"/>
</dbReference>
<dbReference type="InterPro" id="IPR024079">
    <property type="entry name" value="MetalloPept_cat_dom_sf"/>
</dbReference>
<dbReference type="GO" id="GO:0008237">
    <property type="term" value="F:metallopeptidase activity"/>
    <property type="evidence" value="ECO:0007669"/>
    <property type="project" value="InterPro"/>
</dbReference>
<dbReference type="InterPro" id="IPR006026">
    <property type="entry name" value="Peptidase_Metallo"/>
</dbReference>
<dbReference type="PROSITE" id="PS00330">
    <property type="entry name" value="HEMOLYSIN_CALCIUM"/>
    <property type="match status" value="6"/>
</dbReference>